<evidence type="ECO:0000259" key="4">
    <source>
        <dbReference type="Pfam" id="PF01835"/>
    </source>
</evidence>
<dbReference type="Pfam" id="PF01835">
    <property type="entry name" value="MG2"/>
    <property type="match status" value="1"/>
</dbReference>
<proteinExistence type="predicted"/>
<keyword evidence="1" id="KW-0732">Signal</keyword>
<evidence type="ECO:0000256" key="2">
    <source>
        <dbReference type="ARBA" id="ARBA00022966"/>
    </source>
</evidence>
<gene>
    <name evidence="5" type="ORF">M2350_002063</name>
</gene>
<sequence>MGWGFRPIIGDAESRKEAKRECEFGFGSPQFRAPSQADSFPLTILVHSPIGDDRIEQTVTVEEAAQILLTTDKPIYQPSQTIHIRALCLRKPELKPTANLPCTFEVRDPKGNIVFRAVERTSKFGISATQFPIADEVTLGEYRITATLHGTGDEGRGTRQNLGWLRRNPTGVTEDGTGQSGRTGSASAGNGTMGIVLAGQRNLGERPAWEGTGEANGSVYWEHSSQHRGRLWTRLWQGVSAILAHFAGFSAREQGLVSTGKTSEKLTDGTGQAIPFVSGLTGGRCGVKIKPPVQPLSSRTSAVMARRISPCAERAGEPIFSGRTLWGRL</sequence>
<evidence type="ECO:0000256" key="1">
    <source>
        <dbReference type="ARBA" id="ARBA00022729"/>
    </source>
</evidence>
<name>A0ABT2EP72_9BACT</name>
<evidence type="ECO:0000313" key="6">
    <source>
        <dbReference type="Proteomes" id="UP001204798"/>
    </source>
</evidence>
<dbReference type="Gene3D" id="2.60.40.1930">
    <property type="match status" value="1"/>
</dbReference>
<dbReference type="PANTHER" id="PTHR11412">
    <property type="entry name" value="MACROGLOBULIN / COMPLEMENT"/>
    <property type="match status" value="1"/>
</dbReference>
<comment type="caution">
    <text evidence="5">The sequence shown here is derived from an EMBL/GenBank/DDBJ whole genome shotgun (WGS) entry which is preliminary data.</text>
</comment>
<accession>A0ABT2EP72</accession>
<reference evidence="5 6" key="1">
    <citation type="submission" date="2022-08" db="EMBL/GenBank/DDBJ databases">
        <title>Bacterial and archaeal communities from various locations to study Microbial Dark Matter (Phase II).</title>
        <authorList>
            <person name="Stepanauskas R."/>
        </authorList>
    </citation>
    <scope>NUCLEOTIDE SEQUENCE [LARGE SCALE GENOMIC DNA]</scope>
    <source>
        <strain evidence="5 6">PD1</strain>
    </source>
</reference>
<dbReference type="PANTHER" id="PTHR11412:SF136">
    <property type="entry name" value="CD109 ANTIGEN"/>
    <property type="match status" value="1"/>
</dbReference>
<dbReference type="EMBL" id="JANUCP010000003">
    <property type="protein sequence ID" value="MCS3919650.1"/>
    <property type="molecule type" value="Genomic_DNA"/>
</dbReference>
<dbReference type="InterPro" id="IPR050473">
    <property type="entry name" value="A2M/Complement_sys"/>
</dbReference>
<feature type="region of interest" description="Disordered" evidence="3">
    <location>
        <begin position="150"/>
        <end position="192"/>
    </location>
</feature>
<dbReference type="InterPro" id="IPR002890">
    <property type="entry name" value="MG2"/>
</dbReference>
<feature type="domain" description="Macroglobulin" evidence="4">
    <location>
        <begin position="67"/>
        <end position="149"/>
    </location>
</feature>
<keyword evidence="2" id="KW-0882">Thioester bond</keyword>
<dbReference type="Proteomes" id="UP001204798">
    <property type="component" value="Unassembled WGS sequence"/>
</dbReference>
<keyword evidence="6" id="KW-1185">Reference proteome</keyword>
<feature type="compositionally biased region" description="Polar residues" evidence="3">
    <location>
        <begin position="176"/>
        <end position="190"/>
    </location>
</feature>
<evidence type="ECO:0000256" key="3">
    <source>
        <dbReference type="SAM" id="MobiDB-lite"/>
    </source>
</evidence>
<evidence type="ECO:0000313" key="5">
    <source>
        <dbReference type="EMBL" id="MCS3919650.1"/>
    </source>
</evidence>
<organism evidence="5 6">
    <name type="scientific">Candidatus Fervidibacter sacchari</name>
    <dbReference type="NCBI Taxonomy" id="1448929"/>
    <lineage>
        <taxon>Bacteria</taxon>
        <taxon>Candidatus Fervidibacterota</taxon>
        <taxon>Candidatus Fervidibacter</taxon>
    </lineage>
</organism>
<protein>
    <recommendedName>
        <fullName evidence="4">Macroglobulin domain-containing protein</fullName>
    </recommendedName>
</protein>